<dbReference type="AlphaFoldDB" id="C5K8R0"/>
<dbReference type="InterPro" id="IPR036412">
    <property type="entry name" value="HAD-like_sf"/>
</dbReference>
<dbReference type="Gene3D" id="3.30.1240.10">
    <property type="match status" value="1"/>
</dbReference>
<dbReference type="InterPro" id="IPR012816">
    <property type="entry name" value="NADAR"/>
</dbReference>
<dbReference type="RefSeq" id="XP_002787341.1">
    <property type="nucleotide sequence ID" value="XM_002787295.1"/>
</dbReference>
<dbReference type="Pfam" id="PF08282">
    <property type="entry name" value="Hydrolase_3"/>
    <property type="match status" value="1"/>
</dbReference>
<accession>C5K8R0</accession>
<evidence type="ECO:0000313" key="3">
    <source>
        <dbReference type="EMBL" id="EER19137.1"/>
    </source>
</evidence>
<feature type="region of interest" description="Disordered" evidence="1">
    <location>
        <begin position="88"/>
        <end position="107"/>
    </location>
</feature>
<dbReference type="InParanoid" id="C5K8R0"/>
<evidence type="ECO:0000313" key="4">
    <source>
        <dbReference type="Proteomes" id="UP000007800"/>
    </source>
</evidence>
<dbReference type="Gene3D" id="3.40.50.1000">
    <property type="entry name" value="HAD superfamily/HAD-like"/>
    <property type="match status" value="1"/>
</dbReference>
<proteinExistence type="predicted"/>
<dbReference type="GO" id="GO:0016791">
    <property type="term" value="F:phosphatase activity"/>
    <property type="evidence" value="ECO:0007669"/>
    <property type="project" value="TreeGrafter"/>
</dbReference>
<dbReference type="CDD" id="cd15457">
    <property type="entry name" value="NADAR"/>
    <property type="match status" value="1"/>
</dbReference>
<dbReference type="GO" id="GO:0000287">
    <property type="term" value="F:magnesium ion binding"/>
    <property type="evidence" value="ECO:0007669"/>
    <property type="project" value="TreeGrafter"/>
</dbReference>
<dbReference type="PROSITE" id="PS01229">
    <property type="entry name" value="COF_2"/>
    <property type="match status" value="1"/>
</dbReference>
<dbReference type="Pfam" id="PF08719">
    <property type="entry name" value="NADAR"/>
    <property type="match status" value="1"/>
</dbReference>
<dbReference type="Gene3D" id="1.10.357.40">
    <property type="entry name" value="YbiA-like"/>
    <property type="match status" value="1"/>
</dbReference>
<gene>
    <name evidence="3" type="ORF">Pmar_PMAR000200</name>
</gene>
<dbReference type="GeneID" id="9039373"/>
<feature type="domain" description="NADAR" evidence="2">
    <location>
        <begin position="151"/>
        <end position="230"/>
    </location>
</feature>
<dbReference type="EMBL" id="GG671144">
    <property type="protein sequence ID" value="EER19137.1"/>
    <property type="molecule type" value="Genomic_DNA"/>
</dbReference>
<evidence type="ECO:0000259" key="2">
    <source>
        <dbReference type="Pfam" id="PF08719"/>
    </source>
</evidence>
<dbReference type="InterPro" id="IPR037238">
    <property type="entry name" value="YbiA-like_sf"/>
</dbReference>
<name>C5K8R0_PERM5</name>
<evidence type="ECO:0000256" key="1">
    <source>
        <dbReference type="SAM" id="MobiDB-lite"/>
    </source>
</evidence>
<protein>
    <recommendedName>
        <fullName evidence="2">NADAR domain-containing protein</fullName>
    </recommendedName>
</protein>
<dbReference type="OrthoDB" id="27226at2759"/>
<dbReference type="SUPFAM" id="SSF56784">
    <property type="entry name" value="HAD-like"/>
    <property type="match status" value="1"/>
</dbReference>
<dbReference type="InterPro" id="IPR023214">
    <property type="entry name" value="HAD_sf"/>
</dbReference>
<sequence>MDIEEGVEKATLEFVLRRKVTAVGFDPGTSRMAVAVYAILSMIKDQCEGKMEGDDVEEGGTKEETIIPSANVTILSTPSIEAIRIPSESSVLTSSSATPGEPPGGKNNCCIPQDDPVLKEIGIRSLGSYLRRTSSLIVMWSKCYFDRLWCAKAWGRRAKPLRPDWNDIRLDVMREVIGAKFKGGSEELREMLIATGERELVEGNVWNDTFWGVSLRTGKGQNQLGKILMEDVGGEMLSKGGIDLYSLPGVYLNGCVVYDDKGNVASNVVLDYQIVCDLVNGLRHQREVIPLICSGDRVLAPFTNDFVKCMERMFDDPTPEDCGGYDGLLRKVREDSIPVHMIHVITPDPEYLKSEVVGRLKGFAASHGCAAAQSLSFLCDIIPAAANKGYGIRVLKERLGYNSIACIGDAMNDKEMLQNADVPVVMGNAMNEIKTLGRLKVNANDHAALPGVADLISRIIAAKQ</sequence>
<dbReference type="Proteomes" id="UP000007800">
    <property type="component" value="Unassembled WGS sequence"/>
</dbReference>
<dbReference type="SUPFAM" id="SSF143990">
    <property type="entry name" value="YbiA-like"/>
    <property type="match status" value="1"/>
</dbReference>
<dbReference type="PANTHER" id="PTHR10000">
    <property type="entry name" value="PHOSPHOSERINE PHOSPHATASE"/>
    <property type="match status" value="1"/>
</dbReference>
<dbReference type="PANTHER" id="PTHR10000:SF8">
    <property type="entry name" value="HAD SUPERFAMILY HYDROLASE-LIKE, TYPE 3"/>
    <property type="match status" value="1"/>
</dbReference>
<dbReference type="GO" id="GO:0005829">
    <property type="term" value="C:cytosol"/>
    <property type="evidence" value="ECO:0007669"/>
    <property type="project" value="TreeGrafter"/>
</dbReference>
<organism evidence="4">
    <name type="scientific">Perkinsus marinus (strain ATCC 50983 / TXsc)</name>
    <dbReference type="NCBI Taxonomy" id="423536"/>
    <lineage>
        <taxon>Eukaryota</taxon>
        <taxon>Sar</taxon>
        <taxon>Alveolata</taxon>
        <taxon>Perkinsozoa</taxon>
        <taxon>Perkinsea</taxon>
        <taxon>Perkinsida</taxon>
        <taxon>Perkinsidae</taxon>
        <taxon>Perkinsus</taxon>
    </lineage>
</organism>
<reference evidence="3 4" key="1">
    <citation type="submission" date="2008-07" db="EMBL/GenBank/DDBJ databases">
        <authorList>
            <person name="El-Sayed N."/>
            <person name="Caler E."/>
            <person name="Inman J."/>
            <person name="Amedeo P."/>
            <person name="Hass B."/>
            <person name="Wortman J."/>
        </authorList>
    </citation>
    <scope>NUCLEOTIDE SEQUENCE [LARGE SCALE GENOMIC DNA]</scope>
    <source>
        <strain evidence="4">ATCC 50983 / TXsc</strain>
    </source>
</reference>
<keyword evidence="4" id="KW-1185">Reference proteome</keyword>